<gene>
    <name evidence="6" type="ORF">D9T17_17045</name>
</gene>
<dbReference type="Pfam" id="PF05230">
    <property type="entry name" value="MASE2"/>
    <property type="match status" value="1"/>
</dbReference>
<dbReference type="CDD" id="cd01949">
    <property type="entry name" value="GGDEF"/>
    <property type="match status" value="1"/>
</dbReference>
<comment type="catalytic activity">
    <reaction evidence="3">
        <text>2 GTP = 3',3'-c-di-GMP + 2 diphosphate</text>
        <dbReference type="Rhea" id="RHEA:24898"/>
        <dbReference type="ChEBI" id="CHEBI:33019"/>
        <dbReference type="ChEBI" id="CHEBI:37565"/>
        <dbReference type="ChEBI" id="CHEBI:58805"/>
        <dbReference type="EC" id="2.7.7.65"/>
    </reaction>
</comment>
<evidence type="ECO:0000313" key="7">
    <source>
        <dbReference type="Proteomes" id="UP000275910"/>
    </source>
</evidence>
<feature type="transmembrane region" description="Helical" evidence="4">
    <location>
        <begin position="185"/>
        <end position="209"/>
    </location>
</feature>
<accession>A0A3N2REI2</accession>
<dbReference type="Gene3D" id="3.30.70.270">
    <property type="match status" value="1"/>
</dbReference>
<evidence type="ECO:0000256" key="3">
    <source>
        <dbReference type="ARBA" id="ARBA00034247"/>
    </source>
</evidence>
<feature type="transmembrane region" description="Helical" evidence="4">
    <location>
        <begin position="216"/>
        <end position="239"/>
    </location>
</feature>
<evidence type="ECO:0000256" key="1">
    <source>
        <dbReference type="ARBA" id="ARBA00001946"/>
    </source>
</evidence>
<comment type="cofactor">
    <cofactor evidence="1">
        <name>Mg(2+)</name>
        <dbReference type="ChEBI" id="CHEBI:18420"/>
    </cofactor>
</comment>
<feature type="transmembrane region" description="Helical" evidence="4">
    <location>
        <begin position="87"/>
        <end position="104"/>
    </location>
</feature>
<feature type="domain" description="GGDEF" evidence="5">
    <location>
        <begin position="283"/>
        <end position="415"/>
    </location>
</feature>
<keyword evidence="4" id="KW-0812">Transmembrane</keyword>
<dbReference type="Proteomes" id="UP000275910">
    <property type="component" value="Unassembled WGS sequence"/>
</dbReference>
<dbReference type="SUPFAM" id="SSF55073">
    <property type="entry name" value="Nucleotide cyclase"/>
    <property type="match status" value="1"/>
</dbReference>
<name>A0A3N2REI2_LYSEN</name>
<evidence type="ECO:0000259" key="5">
    <source>
        <dbReference type="PROSITE" id="PS50887"/>
    </source>
</evidence>
<sequence>MPPPSAAGRIAAHGFGQEAFARRILRRAGPGLRVCSIAARGGAAAAPRPRGVATDPDGARVTATDPSAYEADRAGEHLRFVGRIYRMRSLGLGFGFFAVAGVLYEQGAAWWTWAALFGNGFLWPSAAYLIASRSRDPEYAEYRNLLLDSAVGGVWIAVMQFNVVPSALLAVMLSADKIGVGGWRFLLRTAAAQALTCALAWAALGFGFAPHSSMTVILACLPFMFVYPMAISSAAYGLARKVVRQNRQLAHLSRTDPLTGLQNRLHWDDSATATMTHCARSNKRAALIVVDVDRFKEINDYHGHLVGDAVLRRIADVLHRVARMTDTASRIGGDEFALIVMDIDGAGARAIAERLRCAVEDARFDEAPELRCTVSIGVAATGARTLSATMWMRHADAALYRAKQNGRNAVVEAAE</sequence>
<keyword evidence="4" id="KW-1133">Transmembrane helix</keyword>
<dbReference type="GO" id="GO:0005886">
    <property type="term" value="C:plasma membrane"/>
    <property type="evidence" value="ECO:0007669"/>
    <property type="project" value="TreeGrafter"/>
</dbReference>
<dbReference type="Pfam" id="PF00990">
    <property type="entry name" value="GGDEF"/>
    <property type="match status" value="1"/>
</dbReference>
<dbReference type="InterPro" id="IPR050469">
    <property type="entry name" value="Diguanylate_Cyclase"/>
</dbReference>
<dbReference type="InterPro" id="IPR029787">
    <property type="entry name" value="Nucleotide_cyclase"/>
</dbReference>
<dbReference type="PANTHER" id="PTHR45138">
    <property type="entry name" value="REGULATORY COMPONENTS OF SENSORY TRANSDUCTION SYSTEM"/>
    <property type="match status" value="1"/>
</dbReference>
<dbReference type="PROSITE" id="PS50887">
    <property type="entry name" value="GGDEF"/>
    <property type="match status" value="1"/>
</dbReference>
<organism evidence="6 7">
    <name type="scientific">Lysobacter enzymogenes</name>
    <dbReference type="NCBI Taxonomy" id="69"/>
    <lineage>
        <taxon>Bacteria</taxon>
        <taxon>Pseudomonadati</taxon>
        <taxon>Pseudomonadota</taxon>
        <taxon>Gammaproteobacteria</taxon>
        <taxon>Lysobacterales</taxon>
        <taxon>Lysobacteraceae</taxon>
        <taxon>Lysobacter</taxon>
    </lineage>
</organism>
<dbReference type="InterPro" id="IPR007894">
    <property type="entry name" value="MASE2"/>
</dbReference>
<dbReference type="InterPro" id="IPR043128">
    <property type="entry name" value="Rev_trsase/Diguanyl_cyclase"/>
</dbReference>
<protein>
    <recommendedName>
        <fullName evidence="2">diguanylate cyclase</fullName>
        <ecNumber evidence="2">2.7.7.65</ecNumber>
    </recommendedName>
</protein>
<evidence type="ECO:0000313" key="6">
    <source>
        <dbReference type="EMBL" id="ROU05880.1"/>
    </source>
</evidence>
<dbReference type="FunFam" id="3.30.70.270:FF:000001">
    <property type="entry name" value="Diguanylate cyclase domain protein"/>
    <property type="match status" value="1"/>
</dbReference>
<proteinExistence type="predicted"/>
<dbReference type="NCBIfam" id="TIGR00254">
    <property type="entry name" value="GGDEF"/>
    <property type="match status" value="1"/>
</dbReference>
<dbReference type="GO" id="GO:0043709">
    <property type="term" value="P:cell adhesion involved in single-species biofilm formation"/>
    <property type="evidence" value="ECO:0007669"/>
    <property type="project" value="TreeGrafter"/>
</dbReference>
<comment type="caution">
    <text evidence="6">The sequence shown here is derived from an EMBL/GenBank/DDBJ whole genome shotgun (WGS) entry which is preliminary data.</text>
</comment>
<dbReference type="GO" id="GO:0052621">
    <property type="term" value="F:diguanylate cyclase activity"/>
    <property type="evidence" value="ECO:0007669"/>
    <property type="project" value="UniProtKB-EC"/>
</dbReference>
<dbReference type="SMART" id="SM00267">
    <property type="entry name" value="GGDEF"/>
    <property type="match status" value="1"/>
</dbReference>
<feature type="transmembrane region" description="Helical" evidence="4">
    <location>
        <begin position="110"/>
        <end position="131"/>
    </location>
</feature>
<dbReference type="PANTHER" id="PTHR45138:SF9">
    <property type="entry name" value="DIGUANYLATE CYCLASE DGCM-RELATED"/>
    <property type="match status" value="1"/>
</dbReference>
<dbReference type="EMBL" id="RCTY01000041">
    <property type="protein sequence ID" value="ROU05880.1"/>
    <property type="molecule type" value="Genomic_DNA"/>
</dbReference>
<dbReference type="GO" id="GO:1902201">
    <property type="term" value="P:negative regulation of bacterial-type flagellum-dependent cell motility"/>
    <property type="evidence" value="ECO:0007669"/>
    <property type="project" value="TreeGrafter"/>
</dbReference>
<evidence type="ECO:0000256" key="4">
    <source>
        <dbReference type="SAM" id="Phobius"/>
    </source>
</evidence>
<dbReference type="InterPro" id="IPR000160">
    <property type="entry name" value="GGDEF_dom"/>
</dbReference>
<keyword evidence="4" id="KW-0472">Membrane</keyword>
<feature type="transmembrane region" description="Helical" evidence="4">
    <location>
        <begin position="152"/>
        <end position="173"/>
    </location>
</feature>
<dbReference type="EC" id="2.7.7.65" evidence="2"/>
<evidence type="ECO:0000256" key="2">
    <source>
        <dbReference type="ARBA" id="ARBA00012528"/>
    </source>
</evidence>
<reference evidence="6 7" key="1">
    <citation type="submission" date="2018-10" db="EMBL/GenBank/DDBJ databases">
        <title>The genome of Lysobacter enzymogenes OH11.</title>
        <authorList>
            <person name="Liu F."/>
            <person name="Zhao Y."/>
            <person name="Qian G."/>
            <person name="Chen Y."/>
            <person name="Xu H."/>
        </authorList>
    </citation>
    <scope>NUCLEOTIDE SEQUENCE [LARGE SCALE GENOMIC DNA]</scope>
    <source>
        <strain evidence="6 7">OH11</strain>
    </source>
</reference>
<dbReference type="AlphaFoldDB" id="A0A3N2REI2"/>